<dbReference type="BioCyc" id="CORYNE:G18NG-11367-MONOMER"/>
<dbReference type="SUPFAM" id="SSF64484">
    <property type="entry name" value="beta and beta-prime subunits of DNA dependent RNA-polymerase"/>
    <property type="match status" value="2"/>
</dbReference>
<name>Q8NPN6_CORGL</name>
<dbReference type="OrthoDB" id="4884974at2"/>
<dbReference type="STRING" id="196627.cg1995"/>
<accession>Q8NPN6</accession>
<dbReference type="HOGENOM" id="CLU_231560_0_0_11"/>
<keyword evidence="3" id="KW-0808">Transferase</keyword>
<evidence type="ECO:0000313" key="7">
    <source>
        <dbReference type="EMBL" id="BAB99168.1"/>
    </source>
</evidence>
<dbReference type="RefSeq" id="WP_011014619.1">
    <property type="nucleotide sequence ID" value="NC_003450.3"/>
</dbReference>
<evidence type="ECO:0000256" key="1">
    <source>
        <dbReference type="ARBA" id="ARBA00012418"/>
    </source>
</evidence>
<dbReference type="KEGG" id="cgb:cg1995"/>
<dbReference type="Proteomes" id="UP000000582">
    <property type="component" value="Chromosome"/>
</dbReference>
<dbReference type="GO" id="GO:0003899">
    <property type="term" value="F:DNA-directed RNA polymerase activity"/>
    <property type="evidence" value="ECO:0007669"/>
    <property type="project" value="UniProtKB-EC"/>
</dbReference>
<evidence type="ECO:0000256" key="3">
    <source>
        <dbReference type="ARBA" id="ARBA00022679"/>
    </source>
</evidence>
<dbReference type="GO" id="GO:0006351">
    <property type="term" value="P:DNA-templated transcription"/>
    <property type="evidence" value="ECO:0007669"/>
    <property type="project" value="InterPro"/>
</dbReference>
<feature type="region of interest" description="Disordered" evidence="6">
    <location>
        <begin position="2128"/>
        <end position="2169"/>
    </location>
</feature>
<evidence type="ECO:0000256" key="2">
    <source>
        <dbReference type="ARBA" id="ARBA00022478"/>
    </source>
</evidence>
<dbReference type="GeneID" id="1019734"/>
<organism evidence="7 8">
    <name type="scientific">Corynebacterium glutamicum (strain ATCC 13032 / DSM 20300 / JCM 1318 / BCRC 11384 / CCUG 27702 / LMG 3730 / NBRC 12168 / NCIMB 10025 / NRRL B-2784 / 534)</name>
    <dbReference type="NCBI Taxonomy" id="196627"/>
    <lineage>
        <taxon>Bacteria</taxon>
        <taxon>Bacillati</taxon>
        <taxon>Actinomycetota</taxon>
        <taxon>Actinomycetes</taxon>
        <taxon>Mycobacteriales</taxon>
        <taxon>Corynebacteriaceae</taxon>
        <taxon>Corynebacterium</taxon>
    </lineage>
</organism>
<evidence type="ECO:0000256" key="4">
    <source>
        <dbReference type="ARBA" id="ARBA00022695"/>
    </source>
</evidence>
<evidence type="ECO:0000313" key="8">
    <source>
        <dbReference type="Proteomes" id="UP000000582"/>
    </source>
</evidence>
<proteinExistence type="predicted"/>
<keyword evidence="8" id="KW-1185">Reference proteome</keyword>
<dbReference type="PATRIC" id="fig|196627.13.peg.1725"/>
<keyword evidence="4" id="KW-0548">Nucleotidyltransferase</keyword>
<keyword evidence="2" id="KW-0240">DNA-directed RNA polymerase</keyword>
<dbReference type="InterPro" id="IPR037033">
    <property type="entry name" value="DNA-dir_RNAP_su2_hyb_sf"/>
</dbReference>
<accession>Q6M4K4</accession>
<dbReference type="Gene3D" id="2.40.270.10">
    <property type="entry name" value="DNA-directed RNA polymerase, subunit 2, domain 6"/>
    <property type="match status" value="1"/>
</dbReference>
<sequence>MSKTLFRHAFERSLEMARSEWGQKDHWGKAPLGDHDAVRIYRQAEALMKQRAANNKGLDLNDEATYGAIMFASFDDAFAADAEAHGCVHRPQFAKVTRRNILNSPQYTAIKSSYDALVQQDLVAQQQQAQALQQAAYEQEQAAIFQARDQATFQAEQTLAQESVRQSEGVGLPVIDPMESYFREYAFYEGVEMFGTWGTHVDAGVSQFSTSDGRAIRALVDEHLATYEPVEQRGSTQAFFASVNAAFAEVAPHAAPMFSAIAREGEGSKGYQALRHRFDKMVGTAIGPNGLPEGPDLGGRRLPISPYDPRWSDREVVRVHGTKLLSLSEESVGMIRDLDLATIHLQDNDVYEGTHREDDTKGGVRPLTQWVNGEAIAWRTITENDQMRLPNIGQFMTAKEYRAAASWLRAGLIDTADVASQKIDPNKVMSDEGIARSEAILTYLSDEGVDFRIEPDREPGQLKVRIEGTRIDIRLTDTRANEQWVGRVYDSGTVIKYSAEQTAEERLRARERMENGDGTWTPATDYEPSPTEVVDLVKFALGREVERQDGKGLVGVPNARHPRALEQAQDAYFTKNRSAFMVREGLSIVQDARDRSAGPGKWFDNEAKASEWLGNNIALTRARVAEELGVEELIALSAQYADDPDFMPAFAGEDELMAIKQDYWAMLRGEETDLLNPGVNRDDYMAAIRDGDHEQIAAMTSAMNAVTVEDRVRQHAALVLDDYVGTVEPDPVTGLRFNPVTVAQHMPSAKSLWSNHDDIIAALRATSITGDELRGDEFYNDVINQQLLKFNPETAQKMVNNPDLDPQLARFGTVIAETISRNGADVVDIAVDDNGVVRWTAQRRVGAKDSRAVDSKGQVRGERTRHVQGEIGQIFTRGEHGEIVTKFNGGENYMFAPGYTASVVPQKPGETKSLEERTKLKGYEQVMSEALVYRVREDLMFTERSRVGATTSINSAYKRLYDNRFPVDFFERSAEEGLSDEWRAALLETASLRVRYDNSIRDGANVMEDIRAQQRGFDARNDNSRDALVLTGGRNISVLDVDAGKGFFDPMMTGMAANQGSVRYLLPSAKVGADGMITPGDPADRVPVAAHPESWAMGFDPHDRQNMTFSNIMQASAVTGGARTAMIQLGGWNFEDGIIVSADFANTHVIRDTEDEMRPLVAGDKLSDFHGNKGVIALVVDPAMSDADARAAGLESEVAFFRDNPDLEVVMSPFSAISRFNGGTARELMNNPQDVVFRNNDGSTRVQPGASGDLNFIVTHMAVDAKTNVYDEEAVREGQGRKASSQLAWVLQAQECHEIMEHFYGNNVSALANFQEYLRVTGLDVTPYGELREGFSESNEQRNIIEMPSIYDENGELNNRVNRAQVREAFVEQISRAGGVMEIPFQLQLRNGAQLEESPNNPDMYQLPLLSPHLRSDEDLADGSTSRHEYTTRYMAIFDTCYKLAEEQAKIDALRQEEAQHGTLPRAAEKRLSESQKFVDQAQKKVQASFDGIANDIVASRIETKNNVFKDGFMSARQSHSATAVWTGDPRLSVDEVAMNSSMARELGVLDNGYAMVWRDPVIRDGGVRYLRVVINDDLHGVAVNPVSVKSFDGDFDGDSVGLVGNLPKKAHEEALSRLTVEANMLDLGDGKRMEDGTMFYGLTLHDSLDVQVAQHHDPAMAENMKVIVSELNRYQREYEAGEISREELLEVNRAHMDDLNEHYAQAFANRDGLVTLRFDGMENHMASVAQCFETGAKGSPGKLKEYATYIGADPAQGFKDVGQPTPEALRSHYEGSQKATAIKVLFTGVAGKKEQEMVALCRNLGLTKEAMAASAPAQQSILQAKHDPIDALYRAETLMGPVGDLYQGRKMRRGENEQGRYEWEVVRDENHQPIQATKDEWVQQYMEMYADDKGMGVSVGVDQVEKIAEEFSDEQGYMRVLSHDELPTEIKPLALDQLAYGDKKNRFDLLCEMAKQQVNIYDGDAYDFAPRVVRANMKAMEDAARFGIPDVEIQSISAQQSLASFERVPQRSGFRIERRVPAEVGTGIAAPAPLPDAGVQGNYVQQQVPATPPVMPVTPPAQQPVSPAQTDFRGVGQPLDQGGKIGNYGHQGPAMGAQQPVVPQQQNIPPVHNPVPQNSVPPTPVVPKPGTGNPFTHGGANNQFMGRFDTSRYNQQEPPQRQDGGFEL</sequence>
<protein>
    <recommendedName>
        <fullName evidence="1">DNA-directed RNA polymerase</fullName>
        <ecNumber evidence="1">2.7.7.6</ecNumber>
    </recommendedName>
</protein>
<dbReference type="EC" id="2.7.7.6" evidence="1"/>
<dbReference type="GO" id="GO:0000428">
    <property type="term" value="C:DNA-directed RNA polymerase complex"/>
    <property type="evidence" value="ECO:0007669"/>
    <property type="project" value="UniProtKB-KW"/>
</dbReference>
<gene>
    <name evidence="7" type="ordered locus">Cgl1775</name>
</gene>
<reference evidence="8" key="1">
    <citation type="journal article" date="2003" name="Appl. Microbiol. Biotechnol.">
        <title>The Corynebacterium glutamicum genome: features and impacts on biotechnological processes.</title>
        <authorList>
            <person name="Ikeda M."/>
            <person name="Nakagawa S."/>
        </authorList>
    </citation>
    <scope>NUCLEOTIDE SEQUENCE [LARGE SCALE GENOMIC DNA]</scope>
    <source>
        <strain evidence="8">ATCC 13032 / DSM 20300 / BCRC 11384 / JCM 1318 / LMG 3730 / NCIMB 10025</strain>
    </source>
</reference>
<dbReference type="GO" id="GO:0003677">
    <property type="term" value="F:DNA binding"/>
    <property type="evidence" value="ECO:0007669"/>
    <property type="project" value="InterPro"/>
</dbReference>
<keyword evidence="5" id="KW-0804">Transcription</keyword>
<dbReference type="KEGG" id="cgl:Cgl1775"/>
<evidence type="ECO:0000256" key="6">
    <source>
        <dbReference type="SAM" id="MobiDB-lite"/>
    </source>
</evidence>
<dbReference type="EMBL" id="BA000036">
    <property type="protein sequence ID" value="BAB99168.1"/>
    <property type="molecule type" value="Genomic_DNA"/>
</dbReference>
<evidence type="ECO:0000256" key="5">
    <source>
        <dbReference type="ARBA" id="ARBA00023163"/>
    </source>
</evidence>
<dbReference type="Gene3D" id="2.40.40.20">
    <property type="match status" value="1"/>
</dbReference>
<dbReference type="eggNOG" id="COG0086">
    <property type="taxonomic scope" value="Bacteria"/>
</dbReference>